<keyword evidence="2" id="KW-1185">Reference proteome</keyword>
<sequence>MPGEYNKYTLYIHPTCASSYEVVKHLAGKGLLDSVRLVSTAEPAASQVLGRSVWSVPWLVVDEVPVATDPVEPAEVEAILLGEGPLEAGDPVEEFMEAVLHSAYAAAVAYLHGSVKPVADTALISAATRAPLRGLDVEEVAREVLERADELYAGWEDKIMRALGISFVRELWWAHGGELEKEQVRELATPGNVGLWLVAKASIGRSGLPSRPMPPRERLERLAGFVRRGAAGLLFKVRREQETILGDEEYWKLLGERLAG</sequence>
<dbReference type="Proteomes" id="UP000053352">
    <property type="component" value="Unassembled WGS sequence"/>
</dbReference>
<evidence type="ECO:0000313" key="1">
    <source>
        <dbReference type="EMBL" id="KSW12055.1"/>
    </source>
</evidence>
<name>A0A0V8RVH6_PYROC</name>
<gene>
    <name evidence="1" type="ORF">CF15_04555</name>
</gene>
<reference evidence="1 2" key="1">
    <citation type="submission" date="2015-11" db="EMBL/GenBank/DDBJ databases">
        <title>Genome sequence of Pyrodictium occultum PL-19, a marine hyperthermophilic archaeon isolated from Volcano, Italy.</title>
        <authorList>
            <person name="Utturkar S."/>
            <person name="Huber H."/>
            <person name="Leptihn S."/>
            <person name="Brown S."/>
            <person name="Stetter K.O."/>
            <person name="Podar M."/>
        </authorList>
    </citation>
    <scope>NUCLEOTIDE SEQUENCE [LARGE SCALE GENOMIC DNA]</scope>
    <source>
        <strain evidence="1 2">PL-19</strain>
    </source>
</reference>
<comment type="caution">
    <text evidence="1">The sequence shown here is derived from an EMBL/GenBank/DDBJ whole genome shotgun (WGS) entry which is preliminary data.</text>
</comment>
<proteinExistence type="predicted"/>
<dbReference type="RefSeq" id="WP_058370735.1">
    <property type="nucleotide sequence ID" value="NZ_LNTB01000001.1"/>
</dbReference>
<dbReference type="EMBL" id="LNTB01000001">
    <property type="protein sequence ID" value="KSW12055.1"/>
    <property type="molecule type" value="Genomic_DNA"/>
</dbReference>
<organism evidence="1 2">
    <name type="scientific">Pyrodictium occultum</name>
    <dbReference type="NCBI Taxonomy" id="2309"/>
    <lineage>
        <taxon>Archaea</taxon>
        <taxon>Thermoproteota</taxon>
        <taxon>Thermoprotei</taxon>
        <taxon>Desulfurococcales</taxon>
        <taxon>Pyrodictiaceae</taxon>
        <taxon>Pyrodictium</taxon>
    </lineage>
</organism>
<dbReference type="OrthoDB" id="31032at2157"/>
<evidence type="ECO:0000313" key="2">
    <source>
        <dbReference type="Proteomes" id="UP000053352"/>
    </source>
</evidence>
<accession>A0A0V8RVH6</accession>
<protein>
    <recommendedName>
        <fullName evidence="3">Thioredoxin/glutaredoxin</fullName>
    </recommendedName>
</protein>
<evidence type="ECO:0008006" key="3">
    <source>
        <dbReference type="Google" id="ProtNLM"/>
    </source>
</evidence>
<dbReference type="AlphaFoldDB" id="A0A0V8RVH6"/>